<evidence type="ECO:0000313" key="2">
    <source>
        <dbReference type="Proteomes" id="UP001176429"/>
    </source>
</evidence>
<gene>
    <name evidence="1" type="ORF">Q5H93_04160</name>
</gene>
<dbReference type="Proteomes" id="UP001176429">
    <property type="component" value="Unassembled WGS sequence"/>
</dbReference>
<organism evidence="1 2">
    <name type="scientific">Hymenobacter aranciens</name>
    <dbReference type="NCBI Taxonomy" id="3063996"/>
    <lineage>
        <taxon>Bacteria</taxon>
        <taxon>Pseudomonadati</taxon>
        <taxon>Bacteroidota</taxon>
        <taxon>Cytophagia</taxon>
        <taxon>Cytophagales</taxon>
        <taxon>Hymenobacteraceae</taxon>
        <taxon>Hymenobacter</taxon>
    </lineage>
</organism>
<dbReference type="RefSeq" id="WP_305005229.1">
    <property type="nucleotide sequence ID" value="NZ_JAUQSY010000002.1"/>
</dbReference>
<protein>
    <submittedName>
        <fullName evidence="1">Uncharacterized protein</fullName>
    </submittedName>
</protein>
<name>A0ABT9B6K6_9BACT</name>
<proteinExistence type="predicted"/>
<reference evidence="1" key="1">
    <citation type="submission" date="2023-07" db="EMBL/GenBank/DDBJ databases">
        <authorList>
            <person name="Kim M.K."/>
        </authorList>
    </citation>
    <scope>NUCLEOTIDE SEQUENCE</scope>
    <source>
        <strain evidence="1">ASUV-10-1</strain>
    </source>
</reference>
<sequence>MPFNPNTFFVDEAGLPWGLSLDEAAAQLAGRDWWEPYGGWPNLRGACRSVYGLPATACNLRAPASHKPILQVSYELAPPPKHSGPQAVAPNYWVEPLTQLLGPPEHVQKYPGAKHPGSVGYTARWTSGPLQVSLSVFGGIREDEPGGPAAAGLFLDYLDLVALAGPFVEAARVQSAALAAVAGQVMQRQTFTTQREQYPFYLDDYDRKAPAPDAEVRYQAARALYREGLYDTPALLADQLSAQQVLLWAVPGQDTWAVSRKWDTVLLAPSAAPRLELVTLRPARGSGSVMLYVSDLNLSDDYGSPVLAELATAIERATGLTINQYEDYDC</sequence>
<accession>A0ABT9B6K6</accession>
<comment type="caution">
    <text evidence="1">The sequence shown here is derived from an EMBL/GenBank/DDBJ whole genome shotgun (WGS) entry which is preliminary data.</text>
</comment>
<keyword evidence="2" id="KW-1185">Reference proteome</keyword>
<dbReference type="EMBL" id="JAUQSY010000002">
    <property type="protein sequence ID" value="MDO7873916.1"/>
    <property type="molecule type" value="Genomic_DNA"/>
</dbReference>
<evidence type="ECO:0000313" key="1">
    <source>
        <dbReference type="EMBL" id="MDO7873916.1"/>
    </source>
</evidence>